<organism evidence="2 3">
    <name type="scientific">Desulfuromonas versatilis</name>
    <dbReference type="NCBI Taxonomy" id="2802975"/>
    <lineage>
        <taxon>Bacteria</taxon>
        <taxon>Pseudomonadati</taxon>
        <taxon>Thermodesulfobacteriota</taxon>
        <taxon>Desulfuromonadia</taxon>
        <taxon>Desulfuromonadales</taxon>
        <taxon>Desulfuromonadaceae</taxon>
        <taxon>Desulfuromonas</taxon>
    </lineage>
</organism>
<feature type="compositionally biased region" description="Pro residues" evidence="1">
    <location>
        <begin position="95"/>
        <end position="106"/>
    </location>
</feature>
<gene>
    <name evidence="2" type="ORF">DESUT3_40630</name>
</gene>
<accession>A0ABM8I1Z0</accession>
<dbReference type="Proteomes" id="UP001319827">
    <property type="component" value="Chromosome"/>
</dbReference>
<reference evidence="2 3" key="2">
    <citation type="journal article" date="2021" name="Int. J. Syst. Evol. Microbiol.">
        <title>Isolation and Polyphasic Characterization of Desulfuromonas versatilis sp. Nov., an Electrogenic Bacteria Capable of Versatile Metabolism Isolated from a Graphene Oxide-Reducing Enrichment Culture.</title>
        <authorList>
            <person name="Xie L."/>
            <person name="Yoshida N."/>
            <person name="Ishii S."/>
            <person name="Meng L."/>
        </authorList>
    </citation>
    <scope>NUCLEOTIDE SEQUENCE [LARGE SCALE GENOMIC DNA]</scope>
    <source>
        <strain evidence="2 3">NIT-T3</strain>
    </source>
</reference>
<evidence type="ECO:0000313" key="2">
    <source>
        <dbReference type="EMBL" id="BCR06994.1"/>
    </source>
</evidence>
<sequence length="144" mass="15666">MKRFLLWTLVFLALLLAADQALIRLPAEPPALAAVRDFYQDFRRRLVGLVDGGGDRSIEALIERAESSPARPPKPERPRSSAQAKPPASRAAAQPAPPSSSQPPQAPVTGPRYLYVDGQGDLQFADSLEEVPAAFRKDAQPLQK</sequence>
<feature type="compositionally biased region" description="Low complexity" evidence="1">
    <location>
        <begin position="80"/>
        <end position="94"/>
    </location>
</feature>
<keyword evidence="3" id="KW-1185">Reference proteome</keyword>
<dbReference type="RefSeq" id="WP_221250367.1">
    <property type="nucleotide sequence ID" value="NZ_AP024355.1"/>
</dbReference>
<proteinExistence type="predicted"/>
<evidence type="ECO:0000256" key="1">
    <source>
        <dbReference type="SAM" id="MobiDB-lite"/>
    </source>
</evidence>
<dbReference type="EMBL" id="AP024355">
    <property type="protein sequence ID" value="BCR06994.1"/>
    <property type="molecule type" value="Genomic_DNA"/>
</dbReference>
<feature type="region of interest" description="Disordered" evidence="1">
    <location>
        <begin position="63"/>
        <end position="115"/>
    </location>
</feature>
<protein>
    <submittedName>
        <fullName evidence="2">Uncharacterized protein</fullName>
    </submittedName>
</protein>
<name>A0ABM8I1Z0_9BACT</name>
<reference evidence="2 3" key="1">
    <citation type="journal article" date="2016" name="C (Basel)">
        <title>Selective Growth of and Electricity Production by Marine Exoelectrogenic Bacteria in Self-Aggregated Hydrogel of Microbially Reduced Graphene Oxide.</title>
        <authorList>
            <person name="Yoshida N."/>
            <person name="Goto Y."/>
            <person name="Miyata Y."/>
        </authorList>
    </citation>
    <scope>NUCLEOTIDE SEQUENCE [LARGE SCALE GENOMIC DNA]</scope>
    <source>
        <strain evidence="2 3">NIT-T3</strain>
    </source>
</reference>
<evidence type="ECO:0000313" key="3">
    <source>
        <dbReference type="Proteomes" id="UP001319827"/>
    </source>
</evidence>